<feature type="domain" description="QLQ" evidence="4">
    <location>
        <begin position="200"/>
        <end position="235"/>
    </location>
</feature>
<gene>
    <name evidence="5" type="primary">snf21_4</name>
    <name evidence="5" type="ORF">K7432_009399</name>
</gene>
<feature type="compositionally biased region" description="Low complexity" evidence="3">
    <location>
        <begin position="157"/>
        <end position="174"/>
    </location>
</feature>
<dbReference type="InterPro" id="IPR014978">
    <property type="entry name" value="Gln-Leu-Gln_QLQ"/>
</dbReference>
<keyword evidence="5" id="KW-0547">Nucleotide-binding</keyword>
<evidence type="ECO:0000256" key="2">
    <source>
        <dbReference type="ARBA" id="ARBA00023242"/>
    </source>
</evidence>
<keyword evidence="6" id="KW-1185">Reference proteome</keyword>
<feature type="compositionally biased region" description="Polar residues" evidence="3">
    <location>
        <begin position="244"/>
        <end position="258"/>
    </location>
</feature>
<dbReference type="Proteomes" id="UP001479436">
    <property type="component" value="Unassembled WGS sequence"/>
</dbReference>
<comment type="subcellular location">
    <subcellularLocation>
        <location evidence="1">Nucleus</location>
    </subcellularLocation>
</comment>
<dbReference type="SMART" id="SM00951">
    <property type="entry name" value="QLQ"/>
    <property type="match status" value="1"/>
</dbReference>
<feature type="compositionally biased region" description="Low complexity" evidence="3">
    <location>
        <begin position="70"/>
        <end position="95"/>
    </location>
</feature>
<feature type="compositionally biased region" description="Polar residues" evidence="3">
    <location>
        <begin position="96"/>
        <end position="112"/>
    </location>
</feature>
<evidence type="ECO:0000313" key="5">
    <source>
        <dbReference type="EMBL" id="KAK9708837.1"/>
    </source>
</evidence>
<keyword evidence="5" id="KW-0347">Helicase</keyword>
<evidence type="ECO:0000256" key="3">
    <source>
        <dbReference type="SAM" id="MobiDB-lite"/>
    </source>
</evidence>
<accession>A0ABR2VX49</accession>
<evidence type="ECO:0000259" key="4">
    <source>
        <dbReference type="PROSITE" id="PS51666"/>
    </source>
</evidence>
<feature type="compositionally biased region" description="Polar residues" evidence="3">
    <location>
        <begin position="132"/>
        <end position="153"/>
    </location>
</feature>
<comment type="caution">
    <text evidence="5">The sequence shown here is derived from an EMBL/GenBank/DDBJ whole genome shotgun (WGS) entry which is preliminary data.</text>
</comment>
<dbReference type="EMBL" id="JASJQH010007453">
    <property type="protein sequence ID" value="KAK9708837.1"/>
    <property type="molecule type" value="Genomic_DNA"/>
</dbReference>
<evidence type="ECO:0000256" key="1">
    <source>
        <dbReference type="ARBA" id="ARBA00004123"/>
    </source>
</evidence>
<keyword evidence="5" id="KW-0378">Hydrolase</keyword>
<dbReference type="PROSITE" id="PS51666">
    <property type="entry name" value="QLQ"/>
    <property type="match status" value="1"/>
</dbReference>
<sequence>MNPARTPQIQHLLSGTSSQINPPITQEKLRTLFATVQSMRARGATEASDPEYAQIMNFLRIYSKQQGIQQMMQHQQQSNSLAQQTSPQYQQSQSSTAHQYQTMQNSQAQGDSTLPLQQQSPQFSQSHQLPQRQHSPAQLNQHPQIRDSSNPIVQTGLHSSPLQSQLPTPSQMQLESQINNRSQPTLQQVSQGTPPIQSPVFSQEQLTALKYQIYAYKLLSKNLPLPEHLQRTLFSHLPTEEESTPNIATNEPEITQKPSDVPSIEGSLASPALIKKSDLDQKPIKLKKADQFVSPYSYVSEPITSYAHASRQQKVIIPTITPHGVDPCQIIEHHKNQIQ</sequence>
<feature type="compositionally biased region" description="Polar residues" evidence="3">
    <location>
        <begin position="175"/>
        <end position="197"/>
    </location>
</feature>
<proteinExistence type="predicted"/>
<evidence type="ECO:0000313" key="6">
    <source>
        <dbReference type="Proteomes" id="UP001479436"/>
    </source>
</evidence>
<keyword evidence="5" id="KW-0067">ATP-binding</keyword>
<name>A0ABR2VX49_9FUNG</name>
<dbReference type="GO" id="GO:0004386">
    <property type="term" value="F:helicase activity"/>
    <property type="evidence" value="ECO:0007669"/>
    <property type="project" value="UniProtKB-KW"/>
</dbReference>
<dbReference type="Pfam" id="PF08880">
    <property type="entry name" value="QLQ"/>
    <property type="match status" value="1"/>
</dbReference>
<feature type="region of interest" description="Disordered" evidence="3">
    <location>
        <begin position="239"/>
        <end position="263"/>
    </location>
</feature>
<protein>
    <submittedName>
        <fullName evidence="5">ATP-dependent DNA helicase Snf21</fullName>
    </submittedName>
</protein>
<organism evidence="5 6">
    <name type="scientific">Basidiobolus ranarum</name>
    <dbReference type="NCBI Taxonomy" id="34480"/>
    <lineage>
        <taxon>Eukaryota</taxon>
        <taxon>Fungi</taxon>
        <taxon>Fungi incertae sedis</taxon>
        <taxon>Zoopagomycota</taxon>
        <taxon>Entomophthoromycotina</taxon>
        <taxon>Basidiobolomycetes</taxon>
        <taxon>Basidiobolales</taxon>
        <taxon>Basidiobolaceae</taxon>
        <taxon>Basidiobolus</taxon>
    </lineage>
</organism>
<feature type="region of interest" description="Disordered" evidence="3">
    <location>
        <begin position="70"/>
        <end position="197"/>
    </location>
</feature>
<reference evidence="5 6" key="1">
    <citation type="submission" date="2023-04" db="EMBL/GenBank/DDBJ databases">
        <title>Genome of Basidiobolus ranarum AG-B5.</title>
        <authorList>
            <person name="Stajich J.E."/>
            <person name="Carter-House D."/>
            <person name="Gryganskyi A."/>
        </authorList>
    </citation>
    <scope>NUCLEOTIDE SEQUENCE [LARGE SCALE GENOMIC DNA]</scope>
    <source>
        <strain evidence="5 6">AG-B5</strain>
    </source>
</reference>
<feature type="compositionally biased region" description="Low complexity" evidence="3">
    <location>
        <begin position="114"/>
        <end position="131"/>
    </location>
</feature>
<keyword evidence="2" id="KW-0539">Nucleus</keyword>